<comment type="caution">
    <text evidence="1">The sequence shown here is derived from an EMBL/GenBank/DDBJ whole genome shotgun (WGS) entry which is preliminary data.</text>
</comment>
<dbReference type="HOGENOM" id="CLU_027971_0_0_1"/>
<dbReference type="VEuPathDB" id="FungiDB:C5L36_0A07680"/>
<evidence type="ECO:0000313" key="1">
    <source>
        <dbReference type="EMBL" id="KGK36220.1"/>
    </source>
</evidence>
<dbReference type="Proteomes" id="UP000029867">
    <property type="component" value="Unassembled WGS sequence"/>
</dbReference>
<proteinExistence type="predicted"/>
<protein>
    <recommendedName>
        <fullName evidence="3">F-box domain-containing protein</fullName>
    </recommendedName>
</protein>
<evidence type="ECO:0000313" key="2">
    <source>
        <dbReference type="Proteomes" id="UP000029867"/>
    </source>
</evidence>
<evidence type="ECO:0008006" key="3">
    <source>
        <dbReference type="Google" id="ProtNLM"/>
    </source>
</evidence>
<reference evidence="2" key="1">
    <citation type="journal article" date="2014" name="Microb. Cell Fact.">
        <title>Exploiting Issatchenkia orientalis SD108 for succinic acid production.</title>
        <authorList>
            <person name="Xiao H."/>
            <person name="Shao Z."/>
            <person name="Jiang Y."/>
            <person name="Dole S."/>
            <person name="Zhao H."/>
        </authorList>
    </citation>
    <scope>NUCLEOTIDE SEQUENCE [LARGE SCALE GENOMIC DNA]</scope>
    <source>
        <strain evidence="2">SD108</strain>
    </source>
</reference>
<gene>
    <name evidence="1" type="ORF">JL09_g4630</name>
</gene>
<organism evidence="1 2">
    <name type="scientific">Pichia kudriavzevii</name>
    <name type="common">Yeast</name>
    <name type="synonym">Issatchenkia orientalis</name>
    <dbReference type="NCBI Taxonomy" id="4909"/>
    <lineage>
        <taxon>Eukaryota</taxon>
        <taxon>Fungi</taxon>
        <taxon>Dikarya</taxon>
        <taxon>Ascomycota</taxon>
        <taxon>Saccharomycotina</taxon>
        <taxon>Pichiomycetes</taxon>
        <taxon>Pichiales</taxon>
        <taxon>Pichiaceae</taxon>
        <taxon>Pichia</taxon>
    </lineage>
</organism>
<dbReference type="AlphaFoldDB" id="A0A099NUA2"/>
<dbReference type="EMBL" id="JQFK01000103">
    <property type="protein sequence ID" value="KGK36220.1"/>
    <property type="molecule type" value="Genomic_DNA"/>
</dbReference>
<sequence>MDGLVFQLFSPDLFDIIAKYLIQFDIISLSRTCKSINTIANTYLYRSITLNSNYSQFEKEYTKEQTTYIRTRANFTLLLKSLNRNSYNDSNLRKLVKVLKIEDLPLDFYDFESCLLGKTADSLSFFKRGCLTKLYLTSPISFSVLKYLLSDEYSRRNLSLLCFTVNKYANVKSVLSLVEDPKLKFENLSTLSIGPLKPDLGVNLPLVLIPDDKKQMLESLKLIYYHHALRLADLASFSENNLILENSIFRTLSFYKNLKELCLQSINLNLEIHTSDLNERENFEIFSNLTYLELTDVSLVGSDMNQSILHKLYQYSKVCRLRRVKLDIRSISNDLIPDFFLFQVKENQILEFDVTIRHNCMHTIPLNELIEKYIHYIIFRQKGSLRKLSVEIKCERNLVSLGGQLQRVHIAQILSKEFLNLRSLRLEADFDSILELKDKLFLNMPNLENLWVVGSNAVPVHFGLGNMHPGIYDSWWRIIDLPKSLVKNVSKHPLRYIKIHKYLFIVLDEGERERVQPKDTIDKIFEGLTRVSFLQGST</sequence>
<accession>A0A099NUA2</accession>
<name>A0A099NUA2_PICKU</name>